<evidence type="ECO:0000313" key="13">
    <source>
        <dbReference type="Proteomes" id="UP000318453"/>
    </source>
</evidence>
<dbReference type="SFLD" id="SFLDG01067">
    <property type="entry name" value="SPASM/twitch_domain_containing"/>
    <property type="match status" value="1"/>
</dbReference>
<gene>
    <name evidence="12" type="primary">pflA</name>
    <name evidence="12" type="ORF">FRE64_01310</name>
</gene>
<dbReference type="GO" id="GO:0005737">
    <property type="term" value="C:cytoplasm"/>
    <property type="evidence" value="ECO:0007669"/>
    <property type="project" value="UniProtKB-SubCell"/>
</dbReference>
<keyword evidence="13" id="KW-1185">Reference proteome</keyword>
<dbReference type="EC" id="1.97.1.4" evidence="10"/>
<dbReference type="PROSITE" id="PS01087">
    <property type="entry name" value="RADICAL_ACTIVATING"/>
    <property type="match status" value="1"/>
</dbReference>
<evidence type="ECO:0000256" key="4">
    <source>
        <dbReference type="ARBA" id="ARBA00022485"/>
    </source>
</evidence>
<name>A0A5B8NI94_9CHRO</name>
<dbReference type="PANTHER" id="PTHR30352:SF5">
    <property type="entry name" value="PYRUVATE FORMATE-LYASE 1-ACTIVATING ENZYME"/>
    <property type="match status" value="1"/>
</dbReference>
<dbReference type="OrthoDB" id="9782387at2"/>
<evidence type="ECO:0000256" key="6">
    <source>
        <dbReference type="ARBA" id="ARBA00022723"/>
    </source>
</evidence>
<comment type="similarity">
    <text evidence="2 10">Belongs to the organic radical-activating enzymes family.</text>
</comment>
<comment type="subcellular location">
    <subcellularLocation>
        <location evidence="10">Cytoplasm</location>
    </subcellularLocation>
</comment>
<dbReference type="GO" id="GO:0051539">
    <property type="term" value="F:4 iron, 4 sulfur cluster binding"/>
    <property type="evidence" value="ECO:0007669"/>
    <property type="project" value="UniProtKB-UniRule"/>
</dbReference>
<evidence type="ECO:0000256" key="3">
    <source>
        <dbReference type="ARBA" id="ARBA00021356"/>
    </source>
</evidence>
<dbReference type="InterPro" id="IPR034457">
    <property type="entry name" value="Organic_radical-activating"/>
</dbReference>
<keyword evidence="8 10" id="KW-0408">Iron</keyword>
<sequence>MIASTSTEITGKIHSLESCGTVDGPGIRFVVFTQGCPLRCLYCHNPDCRHLEDGKEVTVDDIITEVQKYRSYMEFSGGGVTVTGGEPLMQPQFVAEIFKRCQELGIHTTLDTSGYVLIDAAKPVLEYTDLVLLDIKSYKPDLYRKVTSVTIEPTLKFAQHLQEIKKPTWVRFVLVPNLTDPVENIKGLAEFITTLDNVEQVEVLPFHQMGIYKWEQLGYEYQLKDATPPSPELIAKTIHIFQSYGLKVQC</sequence>
<keyword evidence="7 10" id="KW-0560">Oxidoreductase</keyword>
<dbReference type="PANTHER" id="PTHR30352">
    <property type="entry name" value="PYRUVATE FORMATE-LYASE-ACTIVATING ENZYME"/>
    <property type="match status" value="1"/>
</dbReference>
<comment type="catalytic activity">
    <reaction evidence="10">
        <text>glycyl-[formate C-acetyltransferase] + reduced [flavodoxin] + S-adenosyl-L-methionine = glycin-2-yl radical-[formate C-acetyltransferase] + semiquinone [flavodoxin] + 5'-deoxyadenosine + L-methionine + H(+)</text>
        <dbReference type="Rhea" id="RHEA:19225"/>
        <dbReference type="Rhea" id="RHEA-COMP:10622"/>
        <dbReference type="Rhea" id="RHEA-COMP:12190"/>
        <dbReference type="Rhea" id="RHEA-COMP:12191"/>
        <dbReference type="Rhea" id="RHEA-COMP:14480"/>
        <dbReference type="ChEBI" id="CHEBI:15378"/>
        <dbReference type="ChEBI" id="CHEBI:17319"/>
        <dbReference type="ChEBI" id="CHEBI:29947"/>
        <dbReference type="ChEBI" id="CHEBI:32722"/>
        <dbReference type="ChEBI" id="CHEBI:57618"/>
        <dbReference type="ChEBI" id="CHEBI:57844"/>
        <dbReference type="ChEBI" id="CHEBI:59789"/>
        <dbReference type="ChEBI" id="CHEBI:140311"/>
        <dbReference type="EC" id="1.97.1.4"/>
    </reaction>
</comment>
<dbReference type="EMBL" id="CP042326">
    <property type="protein sequence ID" value="QDZ38698.1"/>
    <property type="molecule type" value="Genomic_DNA"/>
</dbReference>
<accession>A0A5B8NI94</accession>
<keyword evidence="9 10" id="KW-0411">Iron-sulfur</keyword>
<evidence type="ECO:0000313" key="12">
    <source>
        <dbReference type="EMBL" id="QDZ38698.1"/>
    </source>
</evidence>
<dbReference type="InterPro" id="IPR013785">
    <property type="entry name" value="Aldolase_TIM"/>
</dbReference>
<keyword evidence="6 10" id="KW-0479">Metal-binding</keyword>
<dbReference type="KEGG" id="enn:FRE64_01310"/>
<dbReference type="GO" id="GO:0046872">
    <property type="term" value="F:metal ion binding"/>
    <property type="evidence" value="ECO:0007669"/>
    <property type="project" value="UniProtKB-UniRule"/>
</dbReference>
<dbReference type="Proteomes" id="UP000318453">
    <property type="component" value="Chromosome"/>
</dbReference>
<comment type="cofactor">
    <cofactor evidence="10">
        <name>[4Fe-4S] cluster</name>
        <dbReference type="ChEBI" id="CHEBI:49883"/>
    </cofactor>
    <text evidence="10">Binds 1 [4Fe-4S] cluster. The cluster is coordinated with 3 cysteines and an exchangeable S-adenosyl-L-methionine.</text>
</comment>
<dbReference type="NCBIfam" id="TIGR02493">
    <property type="entry name" value="PFLA"/>
    <property type="match status" value="1"/>
</dbReference>
<dbReference type="SUPFAM" id="SSF102114">
    <property type="entry name" value="Radical SAM enzymes"/>
    <property type="match status" value="1"/>
</dbReference>
<evidence type="ECO:0000256" key="1">
    <source>
        <dbReference type="ARBA" id="ARBA00003141"/>
    </source>
</evidence>
<organism evidence="12 13">
    <name type="scientific">Euhalothece natronophila Z-M001</name>
    <dbReference type="NCBI Taxonomy" id="522448"/>
    <lineage>
        <taxon>Bacteria</taxon>
        <taxon>Bacillati</taxon>
        <taxon>Cyanobacteriota</taxon>
        <taxon>Cyanophyceae</taxon>
        <taxon>Oscillatoriophycideae</taxon>
        <taxon>Chroococcales</taxon>
        <taxon>Halothecacae</taxon>
        <taxon>Halothece cluster</taxon>
        <taxon>Euhalothece</taxon>
    </lineage>
</organism>
<dbReference type="SFLD" id="SFLDS00029">
    <property type="entry name" value="Radical_SAM"/>
    <property type="match status" value="1"/>
</dbReference>
<dbReference type="SFLD" id="SFLDG01066">
    <property type="entry name" value="organic_radical-activating_enz"/>
    <property type="match status" value="1"/>
</dbReference>
<evidence type="ECO:0000256" key="7">
    <source>
        <dbReference type="ARBA" id="ARBA00023002"/>
    </source>
</evidence>
<keyword evidence="10" id="KW-0963">Cytoplasm</keyword>
<evidence type="ECO:0000256" key="10">
    <source>
        <dbReference type="RuleBase" id="RU362053"/>
    </source>
</evidence>
<dbReference type="GO" id="GO:0043365">
    <property type="term" value="F:[formate-C-acetyltransferase]-activating enzyme activity"/>
    <property type="evidence" value="ECO:0007669"/>
    <property type="project" value="UniProtKB-UniRule"/>
</dbReference>
<dbReference type="GO" id="GO:0016829">
    <property type="term" value="F:lyase activity"/>
    <property type="evidence" value="ECO:0007669"/>
    <property type="project" value="UniProtKB-KW"/>
</dbReference>
<dbReference type="RefSeq" id="WP_146294309.1">
    <property type="nucleotide sequence ID" value="NZ_CP042326.1"/>
</dbReference>
<evidence type="ECO:0000256" key="9">
    <source>
        <dbReference type="ARBA" id="ARBA00023014"/>
    </source>
</evidence>
<reference evidence="12" key="1">
    <citation type="submission" date="2019-08" db="EMBL/GenBank/DDBJ databases">
        <title>Carotenoids and Carotenoid Binding Proteins in the Halophilic Cyanobacterium Euhalothece sp. ZM00.</title>
        <authorList>
            <person name="Cho S.M."/>
            <person name="Song J.Y."/>
            <person name="Park Y.-I."/>
        </authorList>
    </citation>
    <scope>NUCLEOTIDE SEQUENCE [LARGE SCALE GENOMIC DNA]</scope>
    <source>
        <strain evidence="12">Z-M001</strain>
    </source>
</reference>
<dbReference type="PROSITE" id="PS51918">
    <property type="entry name" value="RADICAL_SAM"/>
    <property type="match status" value="1"/>
</dbReference>
<feature type="domain" description="Radical SAM core" evidence="11">
    <location>
        <begin position="22"/>
        <end position="243"/>
    </location>
</feature>
<proteinExistence type="inferred from homology"/>
<evidence type="ECO:0000256" key="5">
    <source>
        <dbReference type="ARBA" id="ARBA00022691"/>
    </source>
</evidence>
<dbReference type="PIRSF" id="PIRSF000371">
    <property type="entry name" value="PFL_act_enz"/>
    <property type="match status" value="1"/>
</dbReference>
<protein>
    <recommendedName>
        <fullName evidence="3 10">Pyruvate formate-lyase-activating enzyme</fullName>
        <ecNumber evidence="10">1.97.1.4</ecNumber>
    </recommendedName>
</protein>
<dbReference type="Pfam" id="PF04055">
    <property type="entry name" value="Radical_SAM"/>
    <property type="match status" value="1"/>
</dbReference>
<dbReference type="InterPro" id="IPR012839">
    <property type="entry name" value="Organic_radical_activase"/>
</dbReference>
<dbReference type="InterPro" id="IPR001989">
    <property type="entry name" value="Radical_activat_CS"/>
</dbReference>
<dbReference type="InterPro" id="IPR058240">
    <property type="entry name" value="rSAM_sf"/>
</dbReference>
<keyword evidence="12" id="KW-0670">Pyruvate</keyword>
<dbReference type="CDD" id="cd01335">
    <property type="entry name" value="Radical_SAM"/>
    <property type="match status" value="1"/>
</dbReference>
<keyword evidence="12" id="KW-0456">Lyase</keyword>
<evidence type="ECO:0000256" key="2">
    <source>
        <dbReference type="ARBA" id="ARBA00009777"/>
    </source>
</evidence>
<dbReference type="Gene3D" id="3.20.20.70">
    <property type="entry name" value="Aldolase class I"/>
    <property type="match status" value="1"/>
</dbReference>
<comment type="function">
    <text evidence="1 10">Activation of pyruvate formate-lyase under anaerobic conditions by generation of an organic free radical, using S-adenosylmethionine and reduced flavodoxin as cosubstrates to produce 5'-deoxy-adenosine.</text>
</comment>
<dbReference type="AlphaFoldDB" id="A0A5B8NI94"/>
<evidence type="ECO:0000256" key="8">
    <source>
        <dbReference type="ARBA" id="ARBA00023004"/>
    </source>
</evidence>
<keyword evidence="5 10" id="KW-0949">S-adenosyl-L-methionine</keyword>
<keyword evidence="4 10" id="KW-0004">4Fe-4S</keyword>
<dbReference type="InterPro" id="IPR012838">
    <property type="entry name" value="PFL1_activating"/>
</dbReference>
<dbReference type="InterPro" id="IPR007197">
    <property type="entry name" value="rSAM"/>
</dbReference>
<evidence type="ECO:0000259" key="11">
    <source>
        <dbReference type="PROSITE" id="PS51918"/>
    </source>
</evidence>